<evidence type="ECO:0000313" key="3">
    <source>
        <dbReference type="Proteomes" id="UP001193670"/>
    </source>
</evidence>
<dbReference type="Gene3D" id="3.60.21.10">
    <property type="match status" value="1"/>
</dbReference>
<dbReference type="SUPFAM" id="SSF52540">
    <property type="entry name" value="P-loop containing nucleoside triphosphate hydrolases"/>
    <property type="match status" value="1"/>
</dbReference>
<evidence type="ECO:0000259" key="1">
    <source>
        <dbReference type="Pfam" id="PF00149"/>
    </source>
</evidence>
<dbReference type="InterPro" id="IPR051158">
    <property type="entry name" value="Metallophosphoesterase_sf"/>
</dbReference>
<dbReference type="GO" id="GO:0016787">
    <property type="term" value="F:hydrolase activity"/>
    <property type="evidence" value="ECO:0007669"/>
    <property type="project" value="InterPro"/>
</dbReference>
<protein>
    <recommendedName>
        <fullName evidence="1">Calcineurin-like phosphoesterase domain-containing protein</fullName>
    </recommendedName>
</protein>
<evidence type="ECO:0000313" key="2">
    <source>
        <dbReference type="EMBL" id="NSC28695.1"/>
    </source>
</evidence>
<dbReference type="Gene3D" id="3.40.50.300">
    <property type="entry name" value="P-loop containing nucleotide triphosphate hydrolases"/>
    <property type="match status" value="1"/>
</dbReference>
<dbReference type="EMBL" id="JAAILW010000072">
    <property type="protein sequence ID" value="NSC28695.1"/>
    <property type="molecule type" value="Genomic_DNA"/>
</dbReference>
<reference evidence="2" key="1">
    <citation type="journal article" date="2020" name="Cell Host Microbe">
        <title>Functional and Genomic Variation between Human-Derived Isolates of Lachnospiraceae Reveals Inter- and Intra-Species Diversity.</title>
        <authorList>
            <person name="Sorbara M.T."/>
            <person name="Littmann E.R."/>
            <person name="Fontana E."/>
            <person name="Moody T.U."/>
            <person name="Kohout C.E."/>
            <person name="Gjonbalaj M."/>
            <person name="Eaton V."/>
            <person name="Seok R."/>
            <person name="Leiner I.M."/>
            <person name="Pamer E.G."/>
        </authorList>
    </citation>
    <scope>NUCLEOTIDE SEQUENCE</scope>
    <source>
        <strain evidence="2">MSK.17.79</strain>
    </source>
</reference>
<gene>
    <name evidence="2" type="ORF">G4319_15525</name>
</gene>
<sequence>MSIIRWLHISDLHLNTNETESIRMRRKLPKYILDNNIEYDYVFCTGDIRDSSAEHWREPFPSADFLENLCEIRNISLDNLFIVPGNHDVNRTASDRENVVENMLWHDNKSWSRNYKTELGNISDSTLQALHDGEKEFRSFLGKIYDRDKLQLYDDYLKPHFVVETEHFNILHIDSTLAYSEKQNRDLIIGSRQLQLALDDLNDSKPTIVLSHYAITSLDPEERRMVSNMLDDYHIYLWLAGHEHYHDLKPCGYIHSIQCGELKIEDRCKSTFLVGEYDTETGQVDIRAYNWFSPEGWAEYPILWRNSKTYTLRLSTKCNDGRSFECVKAEKNNESYKAKMPAKIISGLFANIESDNEIYSNDNPLVELVNTGKNFVLLGDGGMGKSTMMLDACFRLSKSGKTVLFLSLEQLEAFGQSIRACIKDYNLNELILFLDGMNEVLAEQKFSKEINMLAMEKRVQIIVSSRGSFLYKYGVEGFEDAVLLLLRDEQLKQVFTESQWNEIEKNYTLKQLLRNPMMASMYQKTYPVMEKYRDISFLKWNYAVDNASDLLENYYTSQIAILLNRKDVRGEKIMMAYVAIQQILSVIAFSCENVNAFRMDTQSFHDLTDSIINVVAFDPVMNDIRTKYRLRQKPIIDCFEVEDYLLNESNLLKQSGNYVYFPHQIYRDFLSAKYIVKYTAADNVDVIW</sequence>
<dbReference type="SUPFAM" id="SSF56300">
    <property type="entry name" value="Metallo-dependent phosphatases"/>
    <property type="match status" value="1"/>
</dbReference>
<dbReference type="RefSeq" id="WP_173840942.1">
    <property type="nucleotide sequence ID" value="NZ_JAAILW010000072.1"/>
</dbReference>
<comment type="caution">
    <text evidence="2">The sequence shown here is derived from an EMBL/GenBank/DDBJ whole genome shotgun (WGS) entry which is preliminary data.</text>
</comment>
<organism evidence="2 3">
    <name type="scientific">Agathobacter rectalis</name>
    <dbReference type="NCBI Taxonomy" id="39491"/>
    <lineage>
        <taxon>Bacteria</taxon>
        <taxon>Bacillati</taxon>
        <taxon>Bacillota</taxon>
        <taxon>Clostridia</taxon>
        <taxon>Lachnospirales</taxon>
        <taxon>Lachnospiraceae</taxon>
        <taxon>Agathobacter</taxon>
    </lineage>
</organism>
<dbReference type="InterPro" id="IPR027417">
    <property type="entry name" value="P-loop_NTPase"/>
</dbReference>
<dbReference type="Pfam" id="PF00149">
    <property type="entry name" value="Metallophos"/>
    <property type="match status" value="1"/>
</dbReference>
<reference evidence="2" key="2">
    <citation type="submission" date="2020-02" db="EMBL/GenBank/DDBJ databases">
        <authorList>
            <person name="Littmann E."/>
            <person name="Sorbara M."/>
        </authorList>
    </citation>
    <scope>NUCLEOTIDE SEQUENCE</scope>
    <source>
        <strain evidence="2">MSK.17.79</strain>
    </source>
</reference>
<dbReference type="PANTHER" id="PTHR31302:SF0">
    <property type="entry name" value="TRANSMEMBRANE PROTEIN WITH METALLOPHOSPHOESTERASE DOMAIN"/>
    <property type="match status" value="1"/>
</dbReference>
<dbReference type="PANTHER" id="PTHR31302">
    <property type="entry name" value="TRANSMEMBRANE PROTEIN WITH METALLOPHOSPHOESTERASE DOMAIN-RELATED"/>
    <property type="match status" value="1"/>
</dbReference>
<dbReference type="Proteomes" id="UP001193670">
    <property type="component" value="Unassembled WGS sequence"/>
</dbReference>
<dbReference type="InterPro" id="IPR029052">
    <property type="entry name" value="Metallo-depent_PP-like"/>
</dbReference>
<dbReference type="InterPro" id="IPR004843">
    <property type="entry name" value="Calcineurin-like_PHP"/>
</dbReference>
<dbReference type="AlphaFoldDB" id="A0AAX0BIV0"/>
<feature type="domain" description="Calcineurin-like phosphoesterase" evidence="1">
    <location>
        <begin position="5"/>
        <end position="245"/>
    </location>
</feature>
<accession>A0AAX0BIV0</accession>
<proteinExistence type="predicted"/>
<name>A0AAX0BIV0_9FIRM</name>